<feature type="compositionally biased region" description="Basic and acidic residues" evidence="1">
    <location>
        <begin position="83"/>
        <end position="99"/>
    </location>
</feature>
<gene>
    <name evidence="2" type="ORF">GUJ93_ZPchr0006g40822</name>
</gene>
<dbReference type="EMBL" id="JAAALK010000283">
    <property type="protein sequence ID" value="KAG8069743.1"/>
    <property type="molecule type" value="Genomic_DNA"/>
</dbReference>
<proteinExistence type="predicted"/>
<protein>
    <submittedName>
        <fullName evidence="2">Uncharacterized protein</fullName>
    </submittedName>
</protein>
<sequence length="166" mass="17192">MKHSQGGTQKERDAEESPGDGQDKEDGNKPSNDDPQDEGGFDAESDGMSEDDALSKIPACYCVDASGRKNEMSQGIQNSLGGAKDKYVGGKGDERKEGEATGGSEGVIIEGGGSVSSFGTTLGGCVRGTMEWMVLGLAREEVLVPAVDEMGGKVDEARGRKKSGLG</sequence>
<feature type="compositionally biased region" description="Acidic residues" evidence="1">
    <location>
        <begin position="34"/>
        <end position="52"/>
    </location>
</feature>
<reference evidence="2" key="2">
    <citation type="submission" date="2021-02" db="EMBL/GenBank/DDBJ databases">
        <authorList>
            <person name="Kimball J.A."/>
            <person name="Haas M.W."/>
            <person name="Macchietto M."/>
            <person name="Kono T."/>
            <person name="Duquette J."/>
            <person name="Shao M."/>
        </authorList>
    </citation>
    <scope>NUCLEOTIDE SEQUENCE</scope>
    <source>
        <tissue evidence="2">Fresh leaf tissue</tissue>
    </source>
</reference>
<feature type="compositionally biased region" description="Gly residues" evidence="1">
    <location>
        <begin position="100"/>
        <end position="113"/>
    </location>
</feature>
<feature type="compositionally biased region" description="Basic and acidic residues" evidence="1">
    <location>
        <begin position="9"/>
        <end position="32"/>
    </location>
</feature>
<evidence type="ECO:0000256" key="1">
    <source>
        <dbReference type="SAM" id="MobiDB-lite"/>
    </source>
</evidence>
<feature type="region of interest" description="Disordered" evidence="1">
    <location>
        <begin position="73"/>
        <end position="113"/>
    </location>
</feature>
<keyword evidence="3" id="KW-1185">Reference proteome</keyword>
<comment type="caution">
    <text evidence="2">The sequence shown here is derived from an EMBL/GenBank/DDBJ whole genome shotgun (WGS) entry which is preliminary data.</text>
</comment>
<dbReference type="Proteomes" id="UP000729402">
    <property type="component" value="Unassembled WGS sequence"/>
</dbReference>
<evidence type="ECO:0000313" key="3">
    <source>
        <dbReference type="Proteomes" id="UP000729402"/>
    </source>
</evidence>
<evidence type="ECO:0000313" key="2">
    <source>
        <dbReference type="EMBL" id="KAG8069743.1"/>
    </source>
</evidence>
<feature type="region of interest" description="Disordered" evidence="1">
    <location>
        <begin position="1"/>
        <end position="53"/>
    </location>
</feature>
<accession>A0A8J5SUP7</accession>
<dbReference type="AlphaFoldDB" id="A0A8J5SUP7"/>
<organism evidence="2 3">
    <name type="scientific">Zizania palustris</name>
    <name type="common">Northern wild rice</name>
    <dbReference type="NCBI Taxonomy" id="103762"/>
    <lineage>
        <taxon>Eukaryota</taxon>
        <taxon>Viridiplantae</taxon>
        <taxon>Streptophyta</taxon>
        <taxon>Embryophyta</taxon>
        <taxon>Tracheophyta</taxon>
        <taxon>Spermatophyta</taxon>
        <taxon>Magnoliopsida</taxon>
        <taxon>Liliopsida</taxon>
        <taxon>Poales</taxon>
        <taxon>Poaceae</taxon>
        <taxon>BOP clade</taxon>
        <taxon>Oryzoideae</taxon>
        <taxon>Oryzeae</taxon>
        <taxon>Zizaniinae</taxon>
        <taxon>Zizania</taxon>
    </lineage>
</organism>
<reference evidence="2" key="1">
    <citation type="journal article" date="2021" name="bioRxiv">
        <title>Whole Genome Assembly and Annotation of Northern Wild Rice, Zizania palustris L., Supports a Whole Genome Duplication in the Zizania Genus.</title>
        <authorList>
            <person name="Haas M."/>
            <person name="Kono T."/>
            <person name="Macchietto M."/>
            <person name="Millas R."/>
            <person name="McGilp L."/>
            <person name="Shao M."/>
            <person name="Duquette J."/>
            <person name="Hirsch C.N."/>
            <person name="Kimball J."/>
        </authorList>
    </citation>
    <scope>NUCLEOTIDE SEQUENCE</scope>
    <source>
        <tissue evidence="2">Fresh leaf tissue</tissue>
    </source>
</reference>
<name>A0A8J5SUP7_ZIZPA</name>